<dbReference type="Pfam" id="PF00651">
    <property type="entry name" value="BTB"/>
    <property type="match status" value="1"/>
</dbReference>
<dbReference type="EMBL" id="BGPR01015712">
    <property type="protein sequence ID" value="GBN70325.1"/>
    <property type="molecule type" value="Genomic_DNA"/>
</dbReference>
<gene>
    <name evidence="2" type="primary">Tdpoz1_28</name>
    <name evidence="2" type="ORF">AVEN_228433_1</name>
</gene>
<name>A0A4Y2R4U9_ARAVE</name>
<dbReference type="Gene3D" id="3.30.710.10">
    <property type="entry name" value="Potassium Channel Kv1.1, Chain A"/>
    <property type="match status" value="1"/>
</dbReference>
<dbReference type="PROSITE" id="PS50097">
    <property type="entry name" value="BTB"/>
    <property type="match status" value="1"/>
</dbReference>
<dbReference type="Proteomes" id="UP000499080">
    <property type="component" value="Unassembled WGS sequence"/>
</dbReference>
<feature type="domain" description="BTB" evidence="1">
    <location>
        <begin position="336"/>
        <end position="403"/>
    </location>
</feature>
<dbReference type="CDD" id="cd00121">
    <property type="entry name" value="MATH"/>
    <property type="match status" value="1"/>
</dbReference>
<evidence type="ECO:0000313" key="2">
    <source>
        <dbReference type="EMBL" id="GBN70325.1"/>
    </source>
</evidence>
<dbReference type="InterPro" id="IPR002083">
    <property type="entry name" value="MATH/TRAF_dom"/>
</dbReference>
<dbReference type="SUPFAM" id="SSF49599">
    <property type="entry name" value="TRAF domain-like"/>
    <property type="match status" value="1"/>
</dbReference>
<sequence>MCENRKSFILIWKIKNFSFCFDQTFSPVFNVQALLGTKWRLLICPFSSNFKNCVACYIKREQNDFGPDPLELEYELSFLAVDGSVLHSEKSLKKVNYKGSIDHLSALHVKRDEVYLLKKDLFIPDDTISICCRMWDTQKLFPQLGRCFAETRIETACKSFVGTTEKFSYVEPKEIYPFCIESSSSENFLSSMNLHVAADGKLNLKIKLTHEKSKCMCRCKIFILDVLGNKVKSGQGECHDKETHSVSLTLPKEHLMENKAYYLPNNVLTIECEIIFPTGKTTENVQDPEYGFDYQDIKEFISNAMKTNLCSKEHLTKSVTTLKDDLNSLFREGILCDTKLRTGTETFPTHKAVLSARSPVFKSMFTTDMAEKASNYVDIDDLDADTVRRMLKFMYLDTLDDLKYENAKSLYFAADKYNIVSLRYGCLNFLKQNILIKNCLDILLLADKHQERDLKNAIHNYIARNDIEVLFSDEWKNLEKNQPQLTTEVLRVVYMRNRRS</sequence>
<proteinExistence type="predicted"/>
<evidence type="ECO:0000313" key="3">
    <source>
        <dbReference type="Proteomes" id="UP000499080"/>
    </source>
</evidence>
<dbReference type="Gene3D" id="1.25.40.420">
    <property type="match status" value="1"/>
</dbReference>
<reference evidence="2 3" key="1">
    <citation type="journal article" date="2019" name="Sci. Rep.">
        <title>Orb-weaving spider Araneus ventricosus genome elucidates the spidroin gene catalogue.</title>
        <authorList>
            <person name="Kono N."/>
            <person name="Nakamura H."/>
            <person name="Ohtoshi R."/>
            <person name="Moran D.A.P."/>
            <person name="Shinohara A."/>
            <person name="Yoshida Y."/>
            <person name="Fujiwara M."/>
            <person name="Mori M."/>
            <person name="Tomita M."/>
            <person name="Arakawa K."/>
        </authorList>
    </citation>
    <scope>NUCLEOTIDE SEQUENCE [LARGE SCALE GENOMIC DNA]</scope>
</reference>
<comment type="caution">
    <text evidence="2">The sequence shown here is derived from an EMBL/GenBank/DDBJ whole genome shotgun (WGS) entry which is preliminary data.</text>
</comment>
<dbReference type="SUPFAM" id="SSF54695">
    <property type="entry name" value="POZ domain"/>
    <property type="match status" value="1"/>
</dbReference>
<dbReference type="InterPro" id="IPR011333">
    <property type="entry name" value="SKP1/BTB/POZ_sf"/>
</dbReference>
<dbReference type="SMART" id="SM00225">
    <property type="entry name" value="BTB"/>
    <property type="match status" value="1"/>
</dbReference>
<protein>
    <submittedName>
        <fullName evidence="2">TD and POZ domain-containing protein 1</fullName>
    </submittedName>
</protein>
<accession>A0A4Y2R4U9</accession>
<dbReference type="CDD" id="cd18186">
    <property type="entry name" value="BTB_POZ_ZBTB_KLHL-like"/>
    <property type="match status" value="1"/>
</dbReference>
<dbReference type="PANTHER" id="PTHR24413">
    <property type="entry name" value="SPECKLE-TYPE POZ PROTEIN"/>
    <property type="match status" value="1"/>
</dbReference>
<keyword evidence="3" id="KW-1185">Reference proteome</keyword>
<dbReference type="AlphaFoldDB" id="A0A4Y2R4U9"/>
<dbReference type="InterPro" id="IPR008974">
    <property type="entry name" value="TRAF-like"/>
</dbReference>
<organism evidence="2 3">
    <name type="scientific">Araneus ventricosus</name>
    <name type="common">Orbweaver spider</name>
    <name type="synonym">Epeira ventricosa</name>
    <dbReference type="NCBI Taxonomy" id="182803"/>
    <lineage>
        <taxon>Eukaryota</taxon>
        <taxon>Metazoa</taxon>
        <taxon>Ecdysozoa</taxon>
        <taxon>Arthropoda</taxon>
        <taxon>Chelicerata</taxon>
        <taxon>Arachnida</taxon>
        <taxon>Araneae</taxon>
        <taxon>Araneomorphae</taxon>
        <taxon>Entelegynae</taxon>
        <taxon>Araneoidea</taxon>
        <taxon>Araneidae</taxon>
        <taxon>Araneus</taxon>
    </lineage>
</organism>
<dbReference type="OrthoDB" id="6478546at2759"/>
<dbReference type="Gene3D" id="2.60.210.10">
    <property type="entry name" value="Apoptosis, Tumor Necrosis Factor Receptor Associated Protein 2, Chain A"/>
    <property type="match status" value="1"/>
</dbReference>
<evidence type="ECO:0000259" key="1">
    <source>
        <dbReference type="PROSITE" id="PS50097"/>
    </source>
</evidence>
<dbReference type="InterPro" id="IPR000210">
    <property type="entry name" value="BTB/POZ_dom"/>
</dbReference>
<dbReference type="GO" id="GO:0030163">
    <property type="term" value="P:protein catabolic process"/>
    <property type="evidence" value="ECO:0007669"/>
    <property type="project" value="UniProtKB-ARBA"/>
</dbReference>